<sequence>MVDYITLLAQCPVQAGNNNTIMLGDVGYWGTLNSQTAWSPGRLGDYGLLSLASALSGMA</sequence>
<accession>A0ABP7L2R2</accession>
<proteinExistence type="predicted"/>
<keyword evidence="2" id="KW-1185">Reference proteome</keyword>
<protein>
    <submittedName>
        <fullName evidence="1">Uncharacterized protein</fullName>
    </submittedName>
</protein>
<evidence type="ECO:0000313" key="2">
    <source>
        <dbReference type="Proteomes" id="UP001499994"/>
    </source>
</evidence>
<dbReference type="EMBL" id="BAABDG010000002">
    <property type="protein sequence ID" value="GAA3891062.1"/>
    <property type="molecule type" value="Genomic_DNA"/>
</dbReference>
<dbReference type="Proteomes" id="UP001499994">
    <property type="component" value="Unassembled WGS sequence"/>
</dbReference>
<evidence type="ECO:0000313" key="1">
    <source>
        <dbReference type="EMBL" id="GAA3891062.1"/>
    </source>
</evidence>
<reference evidence="2" key="1">
    <citation type="journal article" date="2019" name="Int. J. Syst. Evol. Microbiol.">
        <title>The Global Catalogue of Microorganisms (GCM) 10K type strain sequencing project: providing services to taxonomists for standard genome sequencing and annotation.</title>
        <authorList>
            <consortium name="The Broad Institute Genomics Platform"/>
            <consortium name="The Broad Institute Genome Sequencing Center for Infectious Disease"/>
            <person name="Wu L."/>
            <person name="Ma J."/>
        </authorList>
    </citation>
    <scope>NUCLEOTIDE SEQUENCE [LARGE SCALE GENOMIC DNA]</scope>
    <source>
        <strain evidence="2">JCM 17201</strain>
    </source>
</reference>
<name>A0ABP7L2R2_9GAMM</name>
<organism evidence="1 2">
    <name type="scientific">Gibbsiella dentisursi</name>
    <dbReference type="NCBI Taxonomy" id="796890"/>
    <lineage>
        <taxon>Bacteria</taxon>
        <taxon>Pseudomonadati</taxon>
        <taxon>Pseudomonadota</taxon>
        <taxon>Gammaproteobacteria</taxon>
        <taxon>Enterobacterales</taxon>
        <taxon>Yersiniaceae</taxon>
        <taxon>Gibbsiella</taxon>
    </lineage>
</organism>
<gene>
    <name evidence="1" type="ORF">GCM10022405_15600</name>
</gene>
<comment type="caution">
    <text evidence="1">The sequence shown here is derived from an EMBL/GenBank/DDBJ whole genome shotgun (WGS) entry which is preliminary data.</text>
</comment>